<organism evidence="2 3">
    <name type="scientific">Micromonospora purpureochromogenes</name>
    <dbReference type="NCBI Taxonomy" id="47872"/>
    <lineage>
        <taxon>Bacteria</taxon>
        <taxon>Bacillati</taxon>
        <taxon>Actinomycetota</taxon>
        <taxon>Actinomycetes</taxon>
        <taxon>Micromonosporales</taxon>
        <taxon>Micromonosporaceae</taxon>
        <taxon>Micromonospora</taxon>
    </lineage>
</organism>
<evidence type="ECO:0000256" key="1">
    <source>
        <dbReference type="SAM" id="Phobius"/>
    </source>
</evidence>
<dbReference type="AlphaFoldDB" id="A0A1C4YP42"/>
<accession>A0A1C4YP42</accession>
<keyword evidence="1" id="KW-0472">Membrane</keyword>
<dbReference type="Proteomes" id="UP000198228">
    <property type="component" value="Chromosome I"/>
</dbReference>
<gene>
    <name evidence="2" type="ORF">GA0074696_3568</name>
</gene>
<name>A0A1C4YP42_9ACTN</name>
<proteinExistence type="predicted"/>
<evidence type="ECO:0000313" key="3">
    <source>
        <dbReference type="Proteomes" id="UP000198228"/>
    </source>
</evidence>
<keyword evidence="1" id="KW-0812">Transmembrane</keyword>
<feature type="transmembrane region" description="Helical" evidence="1">
    <location>
        <begin position="89"/>
        <end position="111"/>
    </location>
</feature>
<keyword evidence="1" id="KW-1133">Transmembrane helix</keyword>
<evidence type="ECO:0000313" key="2">
    <source>
        <dbReference type="EMBL" id="SCF22552.1"/>
    </source>
</evidence>
<dbReference type="EMBL" id="LT607410">
    <property type="protein sequence ID" value="SCF22552.1"/>
    <property type="molecule type" value="Genomic_DNA"/>
</dbReference>
<protein>
    <submittedName>
        <fullName evidence="2">Uncharacterized protein</fullName>
    </submittedName>
</protein>
<feature type="transmembrane region" description="Helical" evidence="1">
    <location>
        <begin position="62"/>
        <end position="83"/>
    </location>
</feature>
<sequence length="153" mass="15511">MVDGAIAGAVGSAALNVVSYLDVAVRARPTSSTPEETVGRLAGLAHVDLGPEDRAANRRSGLGAVLGYALGIGAGAVFGVLAGTRRMPLPVATALLGGAVMATTGGSLAVLRISDPRTWRRSDWVADLVPHLAYGMAAAATLNRLRPPSLRCG</sequence>
<reference evidence="2 3" key="1">
    <citation type="submission" date="2016-06" db="EMBL/GenBank/DDBJ databases">
        <authorList>
            <person name="Kjaerup R.B."/>
            <person name="Dalgaard T.S."/>
            <person name="Juul-Madsen H.R."/>
        </authorList>
    </citation>
    <scope>NUCLEOTIDE SEQUENCE [LARGE SCALE GENOMIC DNA]</scope>
    <source>
        <strain evidence="2 3">DSM 43821</strain>
    </source>
</reference>